<accession>A0A9X2L1U6</accession>
<keyword evidence="4" id="KW-0449">Lipoprotein</keyword>
<dbReference type="Gene3D" id="2.50.20.10">
    <property type="entry name" value="Lipoprotein localisation LolA/LolB/LppX"/>
    <property type="match status" value="1"/>
</dbReference>
<evidence type="ECO:0000313" key="4">
    <source>
        <dbReference type="EMBL" id="MCP9290734.1"/>
    </source>
</evidence>
<reference evidence="4" key="1">
    <citation type="submission" date="2022-06" db="EMBL/GenBank/DDBJ databases">
        <title>Gracilimonas sp. CAU 1638 isolated from sea sediment.</title>
        <authorList>
            <person name="Kim W."/>
        </authorList>
    </citation>
    <scope>NUCLEOTIDE SEQUENCE</scope>
    <source>
        <strain evidence="4">CAU 1638</strain>
    </source>
</reference>
<feature type="chain" id="PRO_5040823609" evidence="2">
    <location>
        <begin position="25"/>
        <end position="250"/>
    </location>
</feature>
<dbReference type="Pfam" id="PF17131">
    <property type="entry name" value="LolA_like"/>
    <property type="match status" value="1"/>
</dbReference>
<dbReference type="InterPro" id="IPR052944">
    <property type="entry name" value="Sporulation_related"/>
</dbReference>
<feature type="signal peptide" evidence="2">
    <location>
        <begin position="1"/>
        <end position="24"/>
    </location>
</feature>
<evidence type="ECO:0000259" key="3">
    <source>
        <dbReference type="Pfam" id="PF17131"/>
    </source>
</evidence>
<comment type="caution">
    <text evidence="4">The sequence shown here is derived from an EMBL/GenBank/DDBJ whole genome shotgun (WGS) entry which is preliminary data.</text>
</comment>
<proteinExistence type="predicted"/>
<organism evidence="4 5">
    <name type="scientific">Gracilimonas sediminicola</name>
    <dbReference type="NCBI Taxonomy" id="2952158"/>
    <lineage>
        <taxon>Bacteria</taxon>
        <taxon>Pseudomonadati</taxon>
        <taxon>Balneolota</taxon>
        <taxon>Balneolia</taxon>
        <taxon>Balneolales</taxon>
        <taxon>Balneolaceae</taxon>
        <taxon>Gracilimonas</taxon>
    </lineage>
</organism>
<dbReference type="PANTHER" id="PTHR37507:SF2">
    <property type="entry name" value="SPORULATION PROTEIN YDCC"/>
    <property type="match status" value="1"/>
</dbReference>
<evidence type="ECO:0000256" key="1">
    <source>
        <dbReference type="ARBA" id="ARBA00022729"/>
    </source>
</evidence>
<sequence>MMLKSLSLFLLAAFVLCECLPAQDATQIIEQANERMQGESSKAEMTMQIVRPNWERSVSFKSWSKGEDFSLILITAPARDEGTAFLMRENEIWNWLPDVNRTIKMPPSMMSQSWMGSDFSNNDLVRESSIVTDYTHKLLQDTTINGYDCYRIEMIPKPEAPIVWAKVHTFISKDEYLQLRSEFYDEDDFLVRIMKGSEVKEIGGRLIPTKLEMIPLEDEGNKTIVTYQNLEFNIDISKQFFSIQNMKRLE</sequence>
<evidence type="ECO:0000313" key="5">
    <source>
        <dbReference type="Proteomes" id="UP001139125"/>
    </source>
</evidence>
<dbReference type="Proteomes" id="UP001139125">
    <property type="component" value="Unassembled WGS sequence"/>
</dbReference>
<dbReference type="EMBL" id="JANDBC010000001">
    <property type="protein sequence ID" value="MCP9290734.1"/>
    <property type="molecule type" value="Genomic_DNA"/>
</dbReference>
<dbReference type="RefSeq" id="WP_255133075.1">
    <property type="nucleotide sequence ID" value="NZ_JANDBC010000001.1"/>
</dbReference>
<dbReference type="CDD" id="cd16329">
    <property type="entry name" value="LolA_like"/>
    <property type="match status" value="1"/>
</dbReference>
<dbReference type="SUPFAM" id="SSF89392">
    <property type="entry name" value="Prokaryotic lipoproteins and lipoprotein localization factors"/>
    <property type="match status" value="1"/>
</dbReference>
<feature type="domain" description="Uncharacterized protein TP-0789" evidence="3">
    <location>
        <begin position="67"/>
        <end position="248"/>
    </location>
</feature>
<evidence type="ECO:0000256" key="2">
    <source>
        <dbReference type="SAM" id="SignalP"/>
    </source>
</evidence>
<keyword evidence="5" id="KW-1185">Reference proteome</keyword>
<keyword evidence="1 2" id="KW-0732">Signal</keyword>
<dbReference type="InterPro" id="IPR029046">
    <property type="entry name" value="LolA/LolB/LppX"/>
</dbReference>
<protein>
    <submittedName>
        <fullName evidence="4">Outer membrane lipoprotein-sorting protein</fullName>
    </submittedName>
</protein>
<gene>
    <name evidence="4" type="ORF">NM125_03935</name>
</gene>
<dbReference type="AlphaFoldDB" id="A0A9X2L1U6"/>
<dbReference type="PANTHER" id="PTHR37507">
    <property type="entry name" value="SPORULATION PROTEIN YDCC"/>
    <property type="match status" value="1"/>
</dbReference>
<name>A0A9X2L1U6_9BACT</name>
<dbReference type="InterPro" id="IPR033399">
    <property type="entry name" value="TP_0789-like"/>
</dbReference>